<dbReference type="Gene3D" id="3.30.110.190">
    <property type="match status" value="1"/>
</dbReference>
<feature type="region of interest" description="Disordered" evidence="1">
    <location>
        <begin position="48"/>
        <end position="86"/>
    </location>
</feature>
<reference evidence="2" key="1">
    <citation type="submission" date="2018-01" db="EMBL/GenBank/DDBJ databases">
        <authorList>
            <person name="Yu X.-D."/>
        </authorList>
    </citation>
    <scope>NUCLEOTIDE SEQUENCE</scope>
    <source>
        <strain evidence="2">ZX-21</strain>
    </source>
</reference>
<dbReference type="EMBL" id="PQGG01000040">
    <property type="protein sequence ID" value="POP51365.1"/>
    <property type="molecule type" value="Genomic_DNA"/>
</dbReference>
<dbReference type="RefSeq" id="WP_103685700.1">
    <property type="nucleotide sequence ID" value="NZ_PQGG01000040.1"/>
</dbReference>
<dbReference type="Proteomes" id="UP000237222">
    <property type="component" value="Unassembled WGS sequence"/>
</dbReference>
<comment type="caution">
    <text evidence="2">The sequence shown here is derived from an EMBL/GenBank/DDBJ whole genome shotgun (WGS) entry which is preliminary data.</text>
</comment>
<evidence type="ECO:0008006" key="4">
    <source>
        <dbReference type="Google" id="ProtNLM"/>
    </source>
</evidence>
<proteinExistence type="predicted"/>
<evidence type="ECO:0000256" key="1">
    <source>
        <dbReference type="SAM" id="MobiDB-lite"/>
    </source>
</evidence>
<evidence type="ECO:0000313" key="2">
    <source>
        <dbReference type="EMBL" id="POP51365.1"/>
    </source>
</evidence>
<dbReference type="OrthoDB" id="6080025at2"/>
<name>A0A2S4HBK3_9GAMM</name>
<gene>
    <name evidence="2" type="ORF">C0068_17140</name>
</gene>
<evidence type="ECO:0000313" key="3">
    <source>
        <dbReference type="Proteomes" id="UP000237222"/>
    </source>
</evidence>
<accession>A0A2S4HBK3</accession>
<sequence>MRTTEQLVKLARKISESAERLPGADFVQREYEVVEDAMLQTLHRRLRRAVSREPQNSGLLGGPDSAASNEKTVAGSDRCSDPIQPRSPAQRLQFMMQDAMEQSKEESVRSWANRVLDHIVADEVRILSALSDGSGHAVISVSGSQTLTGQREILLSGISSVVKPARVKVRDLMPVYLSNLNALGLIEFGAINSEFELDYQVLEANSDVMEALGVAQKAGYFRLRCDRKTLKLSRAGNLFWDICNVEDQ</sequence>
<dbReference type="AlphaFoldDB" id="A0A2S4HBK3"/>
<dbReference type="InterPro" id="IPR025506">
    <property type="entry name" value="Abi_alpha"/>
</dbReference>
<dbReference type="Pfam" id="PF14337">
    <property type="entry name" value="Abi_alpha"/>
    <property type="match status" value="1"/>
</dbReference>
<organism evidence="2 3">
    <name type="scientific">Zhongshania marina</name>
    <dbReference type="NCBI Taxonomy" id="2304603"/>
    <lineage>
        <taxon>Bacteria</taxon>
        <taxon>Pseudomonadati</taxon>
        <taxon>Pseudomonadota</taxon>
        <taxon>Gammaproteobacteria</taxon>
        <taxon>Cellvibrionales</taxon>
        <taxon>Spongiibacteraceae</taxon>
        <taxon>Zhongshania</taxon>
    </lineage>
</organism>
<protein>
    <recommendedName>
        <fullName evidence="4">DUF4393 domain-containing protein</fullName>
    </recommendedName>
</protein>